<gene>
    <name evidence="2" type="ORF">LMG28140_00786</name>
</gene>
<name>A0ABM8NCD2_9BURK</name>
<keyword evidence="3" id="KW-1185">Reference proteome</keyword>
<sequence>MKAALYAVVPIVLGACCSTREPVSPPASVDMSVVIDRVKMELNRFQHSPVSATGVHGGVCTGIDNGPVIYIVATQAELTLKAVSTNTVEGSVGAKIPAGKIVTVSPGFSGSYKTVGTHTLTLNLDIQHTPSASEIQSNIDAATKEIDSYKKAQTAITNVDSSAAGRFGRLISQRMTERTNSYIALAVAAPDSPRGPSTVADVPAPENQKAVNRDISALPTTLAAYPLAATLWTLREQLLHVDHGLTPCLKPEKLEAEIDFEVQKDAQGKLGIDVLIVSVSASRERNDDATQHLKVTFDMSGSTELLLDNEAAHQ</sequence>
<organism evidence="2 3">
    <name type="scientific">Paraburkholderia metrosideri</name>
    <dbReference type="NCBI Taxonomy" id="580937"/>
    <lineage>
        <taxon>Bacteria</taxon>
        <taxon>Pseudomonadati</taxon>
        <taxon>Pseudomonadota</taxon>
        <taxon>Betaproteobacteria</taxon>
        <taxon>Burkholderiales</taxon>
        <taxon>Burkholderiaceae</taxon>
        <taxon>Paraburkholderia</taxon>
    </lineage>
</organism>
<protein>
    <recommendedName>
        <fullName evidence="1">Trypsin-co-occurring domain-containing protein</fullName>
    </recommendedName>
</protein>
<feature type="domain" description="Trypsin-co-occurring" evidence="1">
    <location>
        <begin position="226"/>
        <end position="297"/>
    </location>
</feature>
<dbReference type="InterPro" id="IPR045608">
    <property type="entry name" value="Trypco2"/>
</dbReference>
<proteinExistence type="predicted"/>
<dbReference type="Pfam" id="PF19631">
    <property type="entry name" value="Trypco2"/>
    <property type="match status" value="1"/>
</dbReference>
<evidence type="ECO:0000313" key="3">
    <source>
        <dbReference type="Proteomes" id="UP000598032"/>
    </source>
</evidence>
<dbReference type="EMBL" id="CAJHCP010000002">
    <property type="protein sequence ID" value="CAD6516468.1"/>
    <property type="molecule type" value="Genomic_DNA"/>
</dbReference>
<accession>A0ABM8NCD2</accession>
<comment type="caution">
    <text evidence="2">The sequence shown here is derived from an EMBL/GenBank/DDBJ whole genome shotgun (WGS) entry which is preliminary data.</text>
</comment>
<evidence type="ECO:0000259" key="1">
    <source>
        <dbReference type="Pfam" id="PF19631"/>
    </source>
</evidence>
<dbReference type="PROSITE" id="PS51257">
    <property type="entry name" value="PROKAR_LIPOPROTEIN"/>
    <property type="match status" value="1"/>
</dbReference>
<reference evidence="2 3" key="1">
    <citation type="submission" date="2020-10" db="EMBL/GenBank/DDBJ databases">
        <authorList>
            <person name="Peeters C."/>
        </authorList>
    </citation>
    <scope>NUCLEOTIDE SEQUENCE [LARGE SCALE GENOMIC DNA]</scope>
    <source>
        <strain evidence="2 3">LMG 28140</strain>
    </source>
</reference>
<dbReference type="RefSeq" id="WP_201640996.1">
    <property type="nucleotide sequence ID" value="NZ_CAJHCP010000002.1"/>
</dbReference>
<evidence type="ECO:0000313" key="2">
    <source>
        <dbReference type="EMBL" id="CAD6516468.1"/>
    </source>
</evidence>
<dbReference type="Proteomes" id="UP000598032">
    <property type="component" value="Unassembled WGS sequence"/>
</dbReference>